<evidence type="ECO:0000256" key="1">
    <source>
        <dbReference type="ARBA" id="ARBA00004141"/>
    </source>
</evidence>
<organism evidence="6 7">
    <name type="scientific">Ciona savignyi</name>
    <name type="common">Pacific transparent sea squirt</name>
    <dbReference type="NCBI Taxonomy" id="51511"/>
    <lineage>
        <taxon>Eukaryota</taxon>
        <taxon>Metazoa</taxon>
        <taxon>Chordata</taxon>
        <taxon>Tunicata</taxon>
        <taxon>Ascidiacea</taxon>
        <taxon>Phlebobranchia</taxon>
        <taxon>Cionidae</taxon>
        <taxon>Ciona</taxon>
    </lineage>
</organism>
<dbReference type="InterPro" id="IPR005178">
    <property type="entry name" value="Ostalpha/TMEM184C"/>
</dbReference>
<keyword evidence="3 5" id="KW-1133">Transmembrane helix</keyword>
<dbReference type="InParanoid" id="H2Z3G0"/>
<reference evidence="6" key="3">
    <citation type="submission" date="2025-09" db="UniProtKB">
        <authorList>
            <consortium name="Ensembl"/>
        </authorList>
    </citation>
    <scope>IDENTIFICATION</scope>
</reference>
<keyword evidence="2 5" id="KW-0812">Transmembrane</keyword>
<name>H2Z3G0_CIOSA</name>
<dbReference type="PANTHER" id="PTHR23423">
    <property type="entry name" value="ORGANIC SOLUTE TRANSPORTER-RELATED"/>
    <property type="match status" value="1"/>
</dbReference>
<feature type="transmembrane region" description="Helical" evidence="5">
    <location>
        <begin position="80"/>
        <end position="100"/>
    </location>
</feature>
<feature type="transmembrane region" description="Helical" evidence="5">
    <location>
        <begin position="248"/>
        <end position="268"/>
    </location>
</feature>
<dbReference type="GeneTree" id="ENSGT00940000167951"/>
<dbReference type="SMART" id="SM01417">
    <property type="entry name" value="Solute_trans_a"/>
    <property type="match status" value="1"/>
</dbReference>
<accession>H2Z3G0</accession>
<evidence type="ECO:0000256" key="5">
    <source>
        <dbReference type="SAM" id="Phobius"/>
    </source>
</evidence>
<evidence type="ECO:0000256" key="2">
    <source>
        <dbReference type="ARBA" id="ARBA00022692"/>
    </source>
</evidence>
<dbReference type="Proteomes" id="UP000007875">
    <property type="component" value="Unassembled WGS sequence"/>
</dbReference>
<feature type="transmembrane region" description="Helical" evidence="5">
    <location>
        <begin position="288"/>
        <end position="309"/>
    </location>
</feature>
<feature type="transmembrane region" description="Helical" evidence="5">
    <location>
        <begin position="48"/>
        <end position="68"/>
    </location>
</feature>
<evidence type="ECO:0000256" key="4">
    <source>
        <dbReference type="ARBA" id="ARBA00023136"/>
    </source>
</evidence>
<dbReference type="HOGENOM" id="CLU_739565_0_0_1"/>
<evidence type="ECO:0000313" key="6">
    <source>
        <dbReference type="Ensembl" id="ENSCSAVP00000012122.1"/>
    </source>
</evidence>
<dbReference type="Ensembl" id="ENSCSAVT00000012262.1">
    <property type="protein sequence ID" value="ENSCSAVP00000012122.1"/>
    <property type="gene ID" value="ENSCSAVG00000007129.1"/>
</dbReference>
<feature type="transmembrane region" description="Helical" evidence="5">
    <location>
        <begin position="176"/>
        <end position="198"/>
    </location>
</feature>
<keyword evidence="4 5" id="KW-0472">Membrane</keyword>
<proteinExistence type="predicted"/>
<reference evidence="7" key="1">
    <citation type="submission" date="2003-08" db="EMBL/GenBank/DDBJ databases">
        <authorList>
            <person name="Birren B."/>
            <person name="Nusbaum C."/>
            <person name="Abebe A."/>
            <person name="Abouelleil A."/>
            <person name="Adekoya E."/>
            <person name="Ait-zahra M."/>
            <person name="Allen N."/>
            <person name="Allen T."/>
            <person name="An P."/>
            <person name="Anderson M."/>
            <person name="Anderson S."/>
            <person name="Arachchi H."/>
            <person name="Armbruster J."/>
            <person name="Bachantsang P."/>
            <person name="Baldwin J."/>
            <person name="Barry A."/>
            <person name="Bayul T."/>
            <person name="Blitshsteyn B."/>
            <person name="Bloom T."/>
            <person name="Blye J."/>
            <person name="Boguslavskiy L."/>
            <person name="Borowsky M."/>
            <person name="Boukhgalter B."/>
            <person name="Brunache A."/>
            <person name="Butler J."/>
            <person name="Calixte N."/>
            <person name="Calvo S."/>
            <person name="Camarata J."/>
            <person name="Campo K."/>
            <person name="Chang J."/>
            <person name="Cheshatsang Y."/>
            <person name="Citroen M."/>
            <person name="Collymore A."/>
            <person name="Considine T."/>
            <person name="Cook A."/>
            <person name="Cooke P."/>
            <person name="Corum B."/>
            <person name="Cuomo C."/>
            <person name="David R."/>
            <person name="Dawoe T."/>
            <person name="Degray S."/>
            <person name="Dodge S."/>
            <person name="Dooley K."/>
            <person name="Dorje P."/>
            <person name="Dorjee K."/>
            <person name="Dorris L."/>
            <person name="Duffey N."/>
            <person name="Dupes A."/>
            <person name="Elkins T."/>
            <person name="Engels R."/>
            <person name="Erickson J."/>
            <person name="Farina A."/>
            <person name="Faro S."/>
            <person name="Ferreira P."/>
            <person name="Fischer H."/>
            <person name="Fitzgerald M."/>
            <person name="Foley K."/>
            <person name="Gage D."/>
            <person name="Galagan J."/>
            <person name="Gearin G."/>
            <person name="Gnerre S."/>
            <person name="Gnirke A."/>
            <person name="Goyette A."/>
            <person name="Graham J."/>
            <person name="Grandbois E."/>
            <person name="Gyaltsen K."/>
            <person name="Hafez N."/>
            <person name="Hagopian D."/>
            <person name="Hagos B."/>
            <person name="Hall J."/>
            <person name="Hatcher B."/>
            <person name="Heller A."/>
            <person name="Higgins H."/>
            <person name="Honan T."/>
            <person name="Horn A."/>
            <person name="Houde N."/>
            <person name="Hughes L."/>
            <person name="Hulme W."/>
            <person name="Husby E."/>
            <person name="Iliev I."/>
            <person name="Jaffe D."/>
            <person name="Jones C."/>
            <person name="Kamal M."/>
            <person name="Kamat A."/>
            <person name="Kamvysselis M."/>
            <person name="Karlsson E."/>
            <person name="Kells C."/>
            <person name="Kieu A."/>
            <person name="Kisner P."/>
            <person name="Kodira C."/>
            <person name="Kulbokas E."/>
            <person name="Labutti K."/>
            <person name="Lama D."/>
            <person name="Landers T."/>
            <person name="Leger J."/>
            <person name="Levine S."/>
            <person name="Lewis D."/>
            <person name="Lewis T."/>
            <person name="Lindblad-toh K."/>
            <person name="Liu X."/>
            <person name="Lokyitsang T."/>
            <person name="Lokyitsang Y."/>
            <person name="Lucien O."/>
            <person name="Lui A."/>
            <person name="Ma L.J."/>
            <person name="Mabbitt R."/>
            <person name="Macdonald J."/>
            <person name="Maclean C."/>
            <person name="Major J."/>
            <person name="Manning J."/>
            <person name="Marabella R."/>
            <person name="Maru K."/>
            <person name="Matthews C."/>
            <person name="Mauceli E."/>
            <person name="Mccarthy M."/>
            <person name="Mcdonough S."/>
            <person name="Mcghee T."/>
            <person name="Meldrim J."/>
            <person name="Meneus L."/>
            <person name="Mesirov J."/>
            <person name="Mihalev A."/>
            <person name="Mihova T."/>
            <person name="Mikkelsen T."/>
            <person name="Mlenga V."/>
            <person name="Moru K."/>
            <person name="Mozes J."/>
            <person name="Mulrain L."/>
            <person name="Munson G."/>
            <person name="Naylor J."/>
            <person name="Newes C."/>
            <person name="Nguyen C."/>
            <person name="Nguyen N."/>
            <person name="Nguyen T."/>
            <person name="Nicol R."/>
            <person name="Nielsen C."/>
            <person name="Nizzari M."/>
            <person name="Norbu C."/>
            <person name="Norbu N."/>
            <person name="O'donnell P."/>
            <person name="Okoawo O."/>
            <person name="O'leary S."/>
            <person name="Omotosho B."/>
            <person name="O'neill K."/>
            <person name="Osman S."/>
            <person name="Parker S."/>
            <person name="Perrin D."/>
            <person name="Phunkhang P."/>
            <person name="Piqani B."/>
            <person name="Purcell S."/>
            <person name="Rachupka T."/>
            <person name="Ramasamy U."/>
            <person name="Rameau R."/>
            <person name="Ray V."/>
            <person name="Raymond C."/>
            <person name="Retta R."/>
            <person name="Richardson S."/>
            <person name="Rise C."/>
            <person name="Rodriguez J."/>
            <person name="Rogers J."/>
            <person name="Rogov P."/>
            <person name="Rutman M."/>
            <person name="Schupbach R."/>
            <person name="Seaman C."/>
            <person name="Settipalli S."/>
            <person name="Sharpe T."/>
            <person name="Sheridan J."/>
            <person name="Sherpa N."/>
            <person name="Shi J."/>
            <person name="Smirnov S."/>
            <person name="Smith C."/>
            <person name="Sougnez C."/>
            <person name="Spencer B."/>
            <person name="Stalker J."/>
            <person name="Stange-thomann N."/>
            <person name="Stavropoulos S."/>
            <person name="Stetson K."/>
            <person name="Stone C."/>
            <person name="Stone S."/>
            <person name="Stubbs M."/>
            <person name="Talamas J."/>
            <person name="Tchuinga P."/>
            <person name="Tenzing P."/>
            <person name="Tesfaye S."/>
            <person name="Theodore J."/>
            <person name="Thoulutsang Y."/>
            <person name="Topham K."/>
            <person name="Towey S."/>
            <person name="Tsamla T."/>
            <person name="Tsomo N."/>
            <person name="Vallee D."/>
            <person name="Vassiliev H."/>
            <person name="Venkataraman V."/>
            <person name="Vinson J."/>
            <person name="Vo A."/>
            <person name="Wade C."/>
            <person name="Wang S."/>
            <person name="Wangchuk T."/>
            <person name="Wangdi T."/>
            <person name="Whittaker C."/>
            <person name="Wilkinson J."/>
            <person name="Wu Y."/>
            <person name="Wyman D."/>
            <person name="Yadav S."/>
            <person name="Yang S."/>
            <person name="Yang X."/>
            <person name="Yeager S."/>
            <person name="Yee E."/>
            <person name="Young G."/>
            <person name="Zainoun J."/>
            <person name="Zembeck L."/>
            <person name="Zimmer A."/>
            <person name="Zody M."/>
            <person name="Lander E."/>
        </authorList>
    </citation>
    <scope>NUCLEOTIDE SEQUENCE [LARGE SCALE GENOMIC DNA]</scope>
</reference>
<dbReference type="GO" id="GO:0016020">
    <property type="term" value="C:membrane"/>
    <property type="evidence" value="ECO:0007669"/>
    <property type="project" value="UniProtKB-SubCell"/>
</dbReference>
<dbReference type="OMA" id="WLANMSV"/>
<feature type="transmembrane region" description="Helical" evidence="5">
    <location>
        <begin position="204"/>
        <end position="228"/>
    </location>
</feature>
<keyword evidence="7" id="KW-1185">Reference proteome</keyword>
<dbReference type="Pfam" id="PF03619">
    <property type="entry name" value="Solute_trans_a"/>
    <property type="match status" value="1"/>
</dbReference>
<evidence type="ECO:0000313" key="7">
    <source>
        <dbReference type="Proteomes" id="UP000007875"/>
    </source>
</evidence>
<evidence type="ECO:0000256" key="3">
    <source>
        <dbReference type="ARBA" id="ARBA00022989"/>
    </source>
</evidence>
<protein>
    <submittedName>
        <fullName evidence="6">Uncharacterized protein</fullName>
    </submittedName>
</protein>
<sequence>MDNSSTTFVNTTEASPLVWDCSGQRSISSQDLWIKIGGGSPMIGKMSVPFVLLFLMLIIFIDEVIFLVRNSIHWKRTVYAIWVLSAFPMMTIFSITGIYAPRTSGTTRFASSFYFAVVLKKFFTYVLHYYGGKAKMVEALRGEAVIPPNPFPCNFVICCWRNQPMTIHRINVLQGLVYQVLVSFPLIYMLQSILALEYYTSPNIVVLLVSTVLNTCGTLASFTCLYGFVALNKASRFTLQQFYIRPKFICVQMVVAFNTIQGFTMRIMDRFGALPCGFPYPDKANAYVFHNYLFVCEIFALSLIAWWAFRRSEEGCEVMHVPYTDDKFTTIKNDVESTITEDGAGGSCDKVSLEMDDVIETQRNDVKQMDFDVI</sequence>
<comment type="subcellular location">
    <subcellularLocation>
        <location evidence="1">Membrane</location>
        <topology evidence="1">Multi-pass membrane protein</topology>
    </subcellularLocation>
</comment>
<dbReference type="AlphaFoldDB" id="H2Z3G0"/>
<dbReference type="eggNOG" id="ENOG502R3BX">
    <property type="taxonomic scope" value="Eukaryota"/>
</dbReference>
<reference evidence="6" key="2">
    <citation type="submission" date="2025-08" db="UniProtKB">
        <authorList>
            <consortium name="Ensembl"/>
        </authorList>
    </citation>
    <scope>IDENTIFICATION</scope>
</reference>
<feature type="transmembrane region" description="Helical" evidence="5">
    <location>
        <begin position="112"/>
        <end position="131"/>
    </location>
</feature>